<comment type="caution">
    <text evidence="2">The sequence shown here is derived from an EMBL/GenBank/DDBJ whole genome shotgun (WGS) entry which is preliminary data.</text>
</comment>
<dbReference type="AlphaFoldDB" id="A0A0M9VWM7"/>
<dbReference type="SUPFAM" id="SSF52540">
    <property type="entry name" value="P-loop containing nucleoside triphosphate hydrolases"/>
    <property type="match status" value="1"/>
</dbReference>
<protein>
    <recommendedName>
        <fullName evidence="4">ATPase AAA-type core domain-containing protein</fullName>
    </recommendedName>
</protein>
<evidence type="ECO:0000313" key="2">
    <source>
        <dbReference type="EMBL" id="KOS22235.1"/>
    </source>
</evidence>
<feature type="region of interest" description="Disordered" evidence="1">
    <location>
        <begin position="551"/>
        <end position="572"/>
    </location>
</feature>
<dbReference type="EMBL" id="LGSR01000006">
    <property type="protein sequence ID" value="KOS22235.1"/>
    <property type="molecule type" value="Genomic_DNA"/>
</dbReference>
<dbReference type="STRING" id="150374.A0A0M9VWM7"/>
<dbReference type="OrthoDB" id="5305673at2759"/>
<dbReference type="InterPro" id="IPR027417">
    <property type="entry name" value="P-loop_NTPase"/>
</dbReference>
<sequence length="572" mass="62882">METCDAGTAQKPVDKLPSLEEALKKAQGSPLEPGLYTAVIKQVTSIQLFTECRDQGPSADAGKGHWTWFEVGIVGNKDRDSRSLKEKNKNPLSYKTHLNAYMSDEFVWRDGERFNKGHALIKSLEAEDSISVRLCARFEKSKVIVNTGYLVIGISEGPGGTLIHPEVVQVFQLKTDDTTSEALSAVAQYSVKCDQDLRKEGMILSYHLSWEKTMEDFRNYFHNYVDYRKMEDIHLLVRCGFEGVFYLRPKSPSEAEGDLLDSHQNLVPGINSAFLCGLTSALVQEPSSALAHLDSNHFAGAIMTALEWSHRFAAVGFRKDKLDGRINYPSSRDIRLTAPPASSIMKVDSTVMRADGDWCIFDILRPLAPLVAAKIVQDSPTMLTSLVPTAKFGGLVTADRVEIKGYRSTAVVIDEYLRGPSKKPLSIGIFGQPGSGKSFGVGQVIEAVIKGHTKLKSKTHEVNLSQLTGYSDLLTTFHTIQGIAVEGCIPVVLFDEFDSSLGGIPFGWLKYLLAPMQDAKFLEGGHERPLGRAIFVFIGGTSSTFSDFANSPIDETSKKAKKPDFSSSEAYS</sequence>
<evidence type="ECO:0000313" key="3">
    <source>
        <dbReference type="Proteomes" id="UP000053831"/>
    </source>
</evidence>
<evidence type="ECO:0000256" key="1">
    <source>
        <dbReference type="SAM" id="MobiDB-lite"/>
    </source>
</evidence>
<evidence type="ECO:0008006" key="4">
    <source>
        <dbReference type="Google" id="ProtNLM"/>
    </source>
</evidence>
<proteinExistence type="predicted"/>
<dbReference type="Proteomes" id="UP000053831">
    <property type="component" value="Unassembled WGS sequence"/>
</dbReference>
<reference evidence="2 3" key="1">
    <citation type="submission" date="2015-07" db="EMBL/GenBank/DDBJ databases">
        <title>The genome of the fungus Escovopsis weberi, a specialized disease agent of ant agriculture.</title>
        <authorList>
            <person name="de Man T.J."/>
            <person name="Stajich J.E."/>
            <person name="Kubicek C.P."/>
            <person name="Chenthamara K."/>
            <person name="Atanasova L."/>
            <person name="Druzhinina I.S."/>
            <person name="Birnbaum S."/>
            <person name="Barribeau S.M."/>
            <person name="Teiling C."/>
            <person name="Suen G."/>
            <person name="Currie C."/>
            <person name="Gerardo N.M."/>
        </authorList>
    </citation>
    <scope>NUCLEOTIDE SEQUENCE [LARGE SCALE GENOMIC DNA]</scope>
</reference>
<feature type="compositionally biased region" description="Basic and acidic residues" evidence="1">
    <location>
        <begin position="555"/>
        <end position="564"/>
    </location>
</feature>
<organism evidence="2 3">
    <name type="scientific">Escovopsis weberi</name>
    <dbReference type="NCBI Taxonomy" id="150374"/>
    <lineage>
        <taxon>Eukaryota</taxon>
        <taxon>Fungi</taxon>
        <taxon>Dikarya</taxon>
        <taxon>Ascomycota</taxon>
        <taxon>Pezizomycotina</taxon>
        <taxon>Sordariomycetes</taxon>
        <taxon>Hypocreomycetidae</taxon>
        <taxon>Hypocreales</taxon>
        <taxon>Hypocreaceae</taxon>
        <taxon>Escovopsis</taxon>
    </lineage>
</organism>
<gene>
    <name evidence="2" type="ORF">ESCO_001988</name>
</gene>
<name>A0A0M9VWM7_ESCWE</name>
<keyword evidence="3" id="KW-1185">Reference proteome</keyword>
<accession>A0A0M9VWM7</accession>